<organism evidence="1 2">
    <name type="scientific">Actinospica durhamensis</name>
    <dbReference type="NCBI Taxonomy" id="1508375"/>
    <lineage>
        <taxon>Bacteria</taxon>
        <taxon>Bacillati</taxon>
        <taxon>Actinomycetota</taxon>
        <taxon>Actinomycetes</taxon>
        <taxon>Catenulisporales</taxon>
        <taxon>Actinospicaceae</taxon>
        <taxon>Actinospica</taxon>
    </lineage>
</organism>
<evidence type="ECO:0000313" key="2">
    <source>
        <dbReference type="Proteomes" id="UP000675781"/>
    </source>
</evidence>
<accession>A0A941EML7</accession>
<sequence length="273" mass="29523">MSEPAGQAEAGEATVDVERVLRDGELTVEGRLTEASNATLYCRVELDGVALACVYKPVAGERPLHDFPDGTLAARELAAYAVSEAAGWHLVPRTVEREGPFGRGMCQQWIEESDLSAAVTVLADAQADEAREWCPILAVRLSDGSDGVLAHHDGPALRRIAVFDAIVNNADRKGGHLLPLADGRVLGIDHGLTFHTEDKLRTLLWGFADRALTEDERAELTRLREDADLAEHLSALLAPDELKAFHDRIGALLADGVLPGPDGRMRPVPWPPI</sequence>
<dbReference type="AlphaFoldDB" id="A0A941EML7"/>
<protein>
    <submittedName>
        <fullName evidence="1">SCO1664 family protein</fullName>
    </submittedName>
</protein>
<dbReference type="RefSeq" id="WP_212528212.1">
    <property type="nucleotide sequence ID" value="NZ_JAGSOG010000037.1"/>
</dbReference>
<dbReference type="NCBIfam" id="TIGR03843">
    <property type="entry name" value="SCO1664 family protein"/>
    <property type="match status" value="1"/>
</dbReference>
<evidence type="ECO:0000313" key="1">
    <source>
        <dbReference type="EMBL" id="MBR7833693.1"/>
    </source>
</evidence>
<name>A0A941EML7_9ACTN</name>
<keyword evidence="2" id="KW-1185">Reference proteome</keyword>
<reference evidence="1" key="1">
    <citation type="submission" date="2021-04" db="EMBL/GenBank/DDBJ databases">
        <title>Genome based classification of Actinospica acidithermotolerans sp. nov., an actinobacterium isolated from an Indonesian hot spring.</title>
        <authorList>
            <person name="Kusuma A.B."/>
            <person name="Putra K.E."/>
            <person name="Nafisah S."/>
            <person name="Loh J."/>
            <person name="Nouioui I."/>
            <person name="Goodfellow M."/>
        </authorList>
    </citation>
    <scope>NUCLEOTIDE SEQUENCE</scope>
    <source>
        <strain evidence="1">CSCA 57</strain>
    </source>
</reference>
<gene>
    <name evidence="1" type="ORF">KDL01_10485</name>
</gene>
<proteinExistence type="predicted"/>
<dbReference type="EMBL" id="JAGSOG010000037">
    <property type="protein sequence ID" value="MBR7833693.1"/>
    <property type="molecule type" value="Genomic_DNA"/>
</dbReference>
<dbReference type="InterPro" id="IPR022292">
    <property type="entry name" value="CHP03843"/>
</dbReference>
<comment type="caution">
    <text evidence="1">The sequence shown here is derived from an EMBL/GenBank/DDBJ whole genome shotgun (WGS) entry which is preliminary data.</text>
</comment>
<dbReference type="Proteomes" id="UP000675781">
    <property type="component" value="Unassembled WGS sequence"/>
</dbReference>